<dbReference type="NCBIfam" id="TIGR03016">
    <property type="entry name" value="pepcterm_hypo_1"/>
    <property type="match status" value="1"/>
</dbReference>
<organism evidence="2 3">
    <name type="scientific">Emcibacter nanhaiensis</name>
    <dbReference type="NCBI Taxonomy" id="1505037"/>
    <lineage>
        <taxon>Bacteria</taxon>
        <taxon>Pseudomonadati</taxon>
        <taxon>Pseudomonadota</taxon>
        <taxon>Alphaproteobacteria</taxon>
        <taxon>Emcibacterales</taxon>
        <taxon>Emcibacteraceae</taxon>
        <taxon>Emcibacter</taxon>
    </lineage>
</organism>
<dbReference type="OrthoDB" id="8479313at2"/>
<dbReference type="Proteomes" id="UP000319148">
    <property type="component" value="Unassembled WGS sequence"/>
</dbReference>
<sequence length="487" mass="54838">MCKNKIAYVFLPAFVGLAAPAAGVAADWEVTPSLTVIETYTDNVDLDSAQAEGDFITQVAPNITVRADGPRLDLNLNYTPNYFYYPDATGDKDEIRHNLNFTANSELSEDLFFVDASANVNQRYLDRRRAVSSVDGSRTLNRATIQTYRVRPYLTHHFGSFADARLEANVRHVRSDDDERLLLAGSNFQKATSWGTSLTVDSGSQFSRIGWSYSAYYNDQQRVSADSYKNYGTRLDGSYRINRMLSLLGSFGYENRDANSAFVQFDNVVWDAGFRLVPGPRTSISFRYGNQYRGDTFSLSAFYRITPKAQLTVTYRDLLETYQTLEVIDAFVIDPFSGQISNNGTEFLDDSFVRTKTWQVSLQGERGRTTYSLSGTNRRYSNEYATRDEERSTVSASLGRRLSPKLTVSVYGSFSYSEYTYNLGTDDIPFFVPVDDKFWSAGANASYRISESLTSTVAYVYSDRSGTRLPLLNRPSNYISISIRAAL</sequence>
<dbReference type="AlphaFoldDB" id="A0A501PAW1"/>
<keyword evidence="1" id="KW-0732">Signal</keyword>
<feature type="chain" id="PRO_5021331420" evidence="1">
    <location>
        <begin position="22"/>
        <end position="487"/>
    </location>
</feature>
<dbReference type="SUPFAM" id="SSF56935">
    <property type="entry name" value="Porins"/>
    <property type="match status" value="2"/>
</dbReference>
<dbReference type="RefSeq" id="WP_139941643.1">
    <property type="nucleotide sequence ID" value="NZ_JBHSYP010000005.1"/>
</dbReference>
<gene>
    <name evidence="2" type="ORF">FIV46_14465</name>
</gene>
<evidence type="ECO:0000313" key="3">
    <source>
        <dbReference type="Proteomes" id="UP000319148"/>
    </source>
</evidence>
<proteinExistence type="predicted"/>
<accession>A0A501PAW1</accession>
<name>A0A501PAW1_9PROT</name>
<reference evidence="3" key="1">
    <citation type="submission" date="2019-06" db="EMBL/GenBank/DDBJ databases">
        <title>The complete genome of Emcibacter congregatus ZYLT.</title>
        <authorList>
            <person name="Zhao Z."/>
        </authorList>
    </citation>
    <scope>NUCLEOTIDE SEQUENCE [LARGE SCALE GENOMIC DNA]</scope>
    <source>
        <strain evidence="3">MCCC 1A06723</strain>
    </source>
</reference>
<keyword evidence="3" id="KW-1185">Reference proteome</keyword>
<feature type="signal peptide" evidence="1">
    <location>
        <begin position="1"/>
        <end position="21"/>
    </location>
</feature>
<comment type="caution">
    <text evidence="2">The sequence shown here is derived from an EMBL/GenBank/DDBJ whole genome shotgun (WGS) entry which is preliminary data.</text>
</comment>
<evidence type="ECO:0000256" key="1">
    <source>
        <dbReference type="SAM" id="SignalP"/>
    </source>
</evidence>
<protein>
    <submittedName>
        <fullName evidence="2">TIGR03016 family PEP-CTERM system-associated outer membrane protein</fullName>
    </submittedName>
</protein>
<dbReference type="EMBL" id="VFIY01000018">
    <property type="protein sequence ID" value="TPD57328.1"/>
    <property type="molecule type" value="Genomic_DNA"/>
</dbReference>
<evidence type="ECO:0000313" key="2">
    <source>
        <dbReference type="EMBL" id="TPD57328.1"/>
    </source>
</evidence>
<dbReference type="InterPro" id="IPR017467">
    <property type="entry name" value="CHP03016_PEP-CTERM"/>
</dbReference>